<dbReference type="NCBIfam" id="TIGR00355">
    <property type="entry name" value="purH"/>
    <property type="match status" value="1"/>
</dbReference>
<dbReference type="GO" id="GO:0004326">
    <property type="term" value="F:tetrahydrofolylpolyglutamate synthase activity"/>
    <property type="evidence" value="ECO:0007669"/>
    <property type="project" value="InterPro"/>
</dbReference>
<dbReference type="Pfam" id="PF02142">
    <property type="entry name" value="MGS"/>
    <property type="match status" value="1"/>
</dbReference>
<reference evidence="22" key="1">
    <citation type="submission" date="2022-03" db="EMBL/GenBank/DDBJ databases">
        <authorList>
            <person name="Lindestad O."/>
        </authorList>
    </citation>
    <scope>NUCLEOTIDE SEQUENCE</scope>
</reference>
<dbReference type="SUPFAM" id="SSF53927">
    <property type="entry name" value="Cytidine deaminase-like"/>
    <property type="match status" value="1"/>
</dbReference>
<evidence type="ECO:0000256" key="8">
    <source>
        <dbReference type="ARBA" id="ARBA00012712"/>
    </source>
</evidence>
<dbReference type="Gene3D" id="3.40.50.720">
    <property type="entry name" value="NAD(P)-binding Rossmann-like Domain"/>
    <property type="match status" value="1"/>
</dbReference>
<dbReference type="FunFam" id="3.40.140.20:FF:000001">
    <property type="entry name" value="Bifunctional purine biosynthesis protein PurH"/>
    <property type="match status" value="1"/>
</dbReference>
<keyword evidence="11" id="KW-0808">Transferase</keyword>
<evidence type="ECO:0000256" key="18">
    <source>
        <dbReference type="ARBA" id="ARBA00046691"/>
    </source>
</evidence>
<dbReference type="SUPFAM" id="SSF51735">
    <property type="entry name" value="NAD(P)-binding Rossmann-fold domains"/>
    <property type="match status" value="1"/>
</dbReference>
<dbReference type="SMART" id="SM00798">
    <property type="entry name" value="AICARFT_IMPCHas"/>
    <property type="match status" value="1"/>
</dbReference>
<keyword evidence="12" id="KW-0547">Nucleotide-binding</keyword>
<dbReference type="FunFam" id="3.40.50.1380:FF:000001">
    <property type="entry name" value="Bifunctional purine biosynthesis protein PurH"/>
    <property type="match status" value="1"/>
</dbReference>
<comment type="catalytic activity">
    <reaction evidence="19">
        <text>(6R)-10-formyltetrahydrofolate + 5-amino-1-(5-phospho-beta-D-ribosyl)imidazole-4-carboxamide = 5-formamido-1-(5-phospho-D-ribosyl)imidazole-4-carboxamide + (6S)-5,6,7,8-tetrahydrofolate</text>
        <dbReference type="Rhea" id="RHEA:22192"/>
        <dbReference type="ChEBI" id="CHEBI:57453"/>
        <dbReference type="ChEBI" id="CHEBI:58467"/>
        <dbReference type="ChEBI" id="CHEBI:58475"/>
        <dbReference type="ChEBI" id="CHEBI:195366"/>
        <dbReference type="EC" id="2.1.2.3"/>
    </reaction>
    <physiologicalReaction direction="left-to-right" evidence="19">
        <dbReference type="Rhea" id="RHEA:22193"/>
    </physiologicalReaction>
</comment>
<organism evidence="22 23">
    <name type="scientific">Pararge aegeria aegeria</name>
    <dbReference type="NCBI Taxonomy" id="348720"/>
    <lineage>
        <taxon>Eukaryota</taxon>
        <taxon>Metazoa</taxon>
        <taxon>Ecdysozoa</taxon>
        <taxon>Arthropoda</taxon>
        <taxon>Hexapoda</taxon>
        <taxon>Insecta</taxon>
        <taxon>Pterygota</taxon>
        <taxon>Neoptera</taxon>
        <taxon>Endopterygota</taxon>
        <taxon>Lepidoptera</taxon>
        <taxon>Glossata</taxon>
        <taxon>Ditrysia</taxon>
        <taxon>Papilionoidea</taxon>
        <taxon>Nymphalidae</taxon>
        <taxon>Satyrinae</taxon>
        <taxon>Satyrini</taxon>
        <taxon>Parargina</taxon>
        <taxon>Pararge</taxon>
    </lineage>
</organism>
<protein>
    <recommendedName>
        <fullName evidence="9">Bifunctional purine biosynthesis protein ATIC</fullName>
        <ecNumber evidence="7">2.1.2.3</ecNumber>
        <ecNumber evidence="8">3.5.4.10</ecNumber>
    </recommendedName>
    <alternativeName>
        <fullName evidence="17">AICAR transformylase/inosine monophosphate cyclohydrolase</fullName>
    </alternativeName>
</protein>
<dbReference type="InterPro" id="IPR024051">
    <property type="entry name" value="AICAR_Tfase_dup_dom_sf"/>
</dbReference>
<evidence type="ECO:0000256" key="9">
    <source>
        <dbReference type="ARBA" id="ARBA00017905"/>
    </source>
</evidence>
<evidence type="ECO:0000256" key="17">
    <source>
        <dbReference type="ARBA" id="ARBA00032307"/>
    </source>
</evidence>
<evidence type="ECO:0000256" key="19">
    <source>
        <dbReference type="ARBA" id="ARBA00047515"/>
    </source>
</evidence>
<dbReference type="Gene3D" id="3.40.50.1380">
    <property type="entry name" value="Methylglyoxal synthase-like domain"/>
    <property type="match status" value="1"/>
</dbReference>
<sequence>MVRISYLEVQLNKYKNQSVAVFGLGKTGLSVINALTKSSAKIYAWDDNKEQIANAKKIYKECNFTHPNEYNWHEISTLILSPGVPIPTHWVVKLARSFDCKIKSDIELFLETKTTNQKVIGITGTNGKSTTTSLIGHILKSTGKKVAIGGNLGVPILDLERDAEIYVIEFSSFQLELINKINVDISVLLNITPDHIDRHGSMNNYIATKLKLINSSKIAVIGCDNKITADVFNKFTGNKIPISVTYSLVSFQRVTRKEKPLPTTQMTEGSARDLISLADNNLLDYSEQITGIDRNYLDPSVSYLDDKRSAEIQEISLKLENHNLSMSDMKVNLVSNVENIVAAHAVCKLLGVDSSTIVNEIKSFPGLRHRNEFLGKIHNVLFINDSKATNAESTEKAILSYKNIYWIVGGKSKKGGIESLSKHFTKIRKAFLIGESTEVFANIMENKIDYMKCYNLENAFKLAFEEAINSKEEVAILLSPACSSFDQWKNFEERGEAFCRMFENLRIGLRQTVGFIEKYLEQIGKILQIISYSQASRRFKKLNIKINDCRVDKNDMEDIEIAIDSTVYDKTNIIELASFLMQQQIEILSTGNTYKVLSGAGIKTQEVSDYTQFPEILDGRVKTLHPKIHGGILCDRKRHEKEMQNLEIKPIDLLITNLYPFWKTVNSNSSEKQIIEQIDIGGVALIRATAKNFHFTSVISSIQDYETLKAEMIKNNNQTTLEYRKHLATKAFALTAQYDSNIYNWFLSQGKSNELPEFFTLYGCKAQGLRYGENPHQKAAFYSNQFSKYPLEKIHGKELSYNNIVDIESALNIISEFQEPAAVIIKHNNPCGAAVSDSALKAYEKALSCDEISSFGGIVAFNREIDLKLAEKLNEIFLEVMIAPSVNNEALKILQKKKNLRVIIHQSLQQNAKYQIKNVVGGFLVQENNNHTVKVEEINRVTECTTTKKEKEDLIFAWKICKHVKSNAIVIAKDGCAIGIGAGQTSRIDSVNIAVKKAGEKCKGAALASDAFFPFPDSIVESAKHGITAIIQPGGSLKDQDVIAAANENKIAMFFTDVRNFLH</sequence>
<dbReference type="PANTHER" id="PTHR11692">
    <property type="entry name" value="BIFUNCTIONAL PURINE BIOSYNTHESIS PROTEIN PURH"/>
    <property type="match status" value="1"/>
</dbReference>
<dbReference type="HAMAP" id="MF_00139">
    <property type="entry name" value="PurH"/>
    <property type="match status" value="1"/>
</dbReference>
<dbReference type="SMART" id="SM00851">
    <property type="entry name" value="MGS"/>
    <property type="match status" value="1"/>
</dbReference>
<dbReference type="Gene3D" id="3.40.1190.10">
    <property type="entry name" value="Mur-like, catalytic domain"/>
    <property type="match status" value="1"/>
</dbReference>
<dbReference type="EMBL" id="CAKXAJ010007522">
    <property type="protein sequence ID" value="CAH2210458.1"/>
    <property type="molecule type" value="Genomic_DNA"/>
</dbReference>
<evidence type="ECO:0000259" key="21">
    <source>
        <dbReference type="PROSITE" id="PS51855"/>
    </source>
</evidence>
<dbReference type="GO" id="GO:0008360">
    <property type="term" value="P:regulation of cell shape"/>
    <property type="evidence" value="ECO:0007669"/>
    <property type="project" value="InterPro"/>
</dbReference>
<dbReference type="InterPro" id="IPR036914">
    <property type="entry name" value="MGS-like_dom_sf"/>
</dbReference>
<evidence type="ECO:0000313" key="22">
    <source>
        <dbReference type="EMBL" id="CAH2210458.1"/>
    </source>
</evidence>
<feature type="domain" description="MGS-like" evidence="21">
    <location>
        <begin position="554"/>
        <end position="700"/>
    </location>
</feature>
<evidence type="ECO:0000256" key="14">
    <source>
        <dbReference type="ARBA" id="ARBA00022801"/>
    </source>
</evidence>
<evidence type="ECO:0000256" key="7">
    <source>
        <dbReference type="ARBA" id="ARBA00012253"/>
    </source>
</evidence>
<accession>A0A8S4QJ04</accession>
<evidence type="ECO:0000256" key="5">
    <source>
        <dbReference type="ARBA" id="ARBA00004954"/>
    </source>
</evidence>
<comment type="subcellular location">
    <subcellularLocation>
        <location evidence="2">Cytoplasm</location>
    </subcellularLocation>
</comment>
<keyword evidence="13" id="KW-0658">Purine biosynthesis</keyword>
<keyword evidence="14" id="KW-0378">Hydrolase</keyword>
<evidence type="ECO:0000256" key="20">
    <source>
        <dbReference type="ARBA" id="ARBA00048341"/>
    </source>
</evidence>
<dbReference type="InterPro" id="IPR018109">
    <property type="entry name" value="Folylpolyglutamate_synth_CS"/>
</dbReference>
<evidence type="ECO:0000256" key="6">
    <source>
        <dbReference type="ARBA" id="ARBA00007667"/>
    </source>
</evidence>
<dbReference type="EC" id="3.5.4.10" evidence="8"/>
<evidence type="ECO:0000313" key="23">
    <source>
        <dbReference type="Proteomes" id="UP000838756"/>
    </source>
</evidence>
<proteinExistence type="inferred from homology"/>
<dbReference type="GO" id="GO:0051301">
    <property type="term" value="P:cell division"/>
    <property type="evidence" value="ECO:0007669"/>
    <property type="project" value="InterPro"/>
</dbReference>
<dbReference type="GO" id="GO:0008764">
    <property type="term" value="F:UDP-N-acetylmuramoylalanine-D-glutamate ligase activity"/>
    <property type="evidence" value="ECO:0007669"/>
    <property type="project" value="InterPro"/>
</dbReference>
<dbReference type="Gene3D" id="3.90.190.20">
    <property type="entry name" value="Mur ligase, C-terminal domain"/>
    <property type="match status" value="1"/>
</dbReference>
<dbReference type="SUPFAM" id="SSF53623">
    <property type="entry name" value="MurD-like peptide ligases, catalytic domain"/>
    <property type="match status" value="1"/>
</dbReference>
<comment type="catalytic activity">
    <reaction evidence="1">
        <text>10-formyldihydrofolate + 5-amino-1-(5-phospho-beta-D-ribosyl)imidazole-4-carboxamide = 5-formamido-1-(5-phospho-D-ribosyl)imidazole-4-carboxamide + 7,8-dihydrofolate</text>
        <dbReference type="Rhea" id="RHEA:59144"/>
        <dbReference type="ChEBI" id="CHEBI:57451"/>
        <dbReference type="ChEBI" id="CHEBI:57452"/>
        <dbReference type="ChEBI" id="CHEBI:58467"/>
        <dbReference type="ChEBI" id="CHEBI:58475"/>
    </reaction>
    <physiologicalReaction direction="left-to-right" evidence="1">
        <dbReference type="Rhea" id="RHEA:59145"/>
    </physiologicalReaction>
</comment>
<evidence type="ECO:0000256" key="3">
    <source>
        <dbReference type="ARBA" id="ARBA00004752"/>
    </source>
</evidence>
<dbReference type="PROSITE" id="PS51855">
    <property type="entry name" value="MGS"/>
    <property type="match status" value="1"/>
</dbReference>
<dbReference type="NCBIfam" id="NF002049">
    <property type="entry name" value="PRK00881.1"/>
    <property type="match status" value="1"/>
</dbReference>
<gene>
    <name evidence="22" type="primary">jg12654</name>
    <name evidence="22" type="ORF">PAEG_LOCUS2363</name>
</gene>
<keyword evidence="16" id="KW-0511">Multifunctional enzyme</keyword>
<dbReference type="Pfam" id="PF08245">
    <property type="entry name" value="Mur_ligase_M"/>
    <property type="match status" value="1"/>
</dbReference>
<evidence type="ECO:0000256" key="13">
    <source>
        <dbReference type="ARBA" id="ARBA00022755"/>
    </source>
</evidence>
<evidence type="ECO:0000256" key="15">
    <source>
        <dbReference type="ARBA" id="ARBA00022840"/>
    </source>
</evidence>
<evidence type="ECO:0000256" key="2">
    <source>
        <dbReference type="ARBA" id="ARBA00004496"/>
    </source>
</evidence>
<comment type="catalytic activity">
    <reaction evidence="20">
        <text>IMP + H2O = 5-formamido-1-(5-phospho-D-ribosyl)imidazole-4-carboxamide</text>
        <dbReference type="Rhea" id="RHEA:18445"/>
        <dbReference type="ChEBI" id="CHEBI:15377"/>
        <dbReference type="ChEBI" id="CHEBI:58053"/>
        <dbReference type="ChEBI" id="CHEBI:58467"/>
        <dbReference type="EC" id="3.5.4.10"/>
    </reaction>
    <physiologicalReaction direction="right-to-left" evidence="20">
        <dbReference type="Rhea" id="RHEA:18447"/>
    </physiologicalReaction>
</comment>
<dbReference type="Proteomes" id="UP000838756">
    <property type="component" value="Unassembled WGS sequence"/>
</dbReference>
<dbReference type="GO" id="GO:0005829">
    <property type="term" value="C:cytosol"/>
    <property type="evidence" value="ECO:0007669"/>
    <property type="project" value="TreeGrafter"/>
</dbReference>
<evidence type="ECO:0000256" key="4">
    <source>
        <dbReference type="ARBA" id="ARBA00004844"/>
    </source>
</evidence>
<dbReference type="GO" id="GO:0003937">
    <property type="term" value="F:IMP cyclohydrolase activity"/>
    <property type="evidence" value="ECO:0007669"/>
    <property type="project" value="UniProtKB-EC"/>
</dbReference>
<dbReference type="InterPro" id="IPR036615">
    <property type="entry name" value="Mur_ligase_C_dom_sf"/>
</dbReference>
<evidence type="ECO:0000256" key="1">
    <source>
        <dbReference type="ARBA" id="ARBA00000945"/>
    </source>
</evidence>
<comment type="pathway">
    <text evidence="3">Cell wall biogenesis; peptidoglycan biosynthesis.</text>
</comment>
<dbReference type="SUPFAM" id="SSF52335">
    <property type="entry name" value="Methylglyoxal synthase-like"/>
    <property type="match status" value="1"/>
</dbReference>
<dbReference type="HAMAP" id="MF_00639">
    <property type="entry name" value="MurD"/>
    <property type="match status" value="1"/>
</dbReference>
<dbReference type="Pfam" id="PF21799">
    <property type="entry name" value="MurD-like_N"/>
    <property type="match status" value="1"/>
</dbReference>
<dbReference type="GO" id="GO:0004643">
    <property type="term" value="F:phosphoribosylaminoimidazolecarboxamide formyltransferase activity"/>
    <property type="evidence" value="ECO:0007669"/>
    <property type="project" value="UniProtKB-EC"/>
</dbReference>
<dbReference type="InterPro" id="IPR036291">
    <property type="entry name" value="NAD(P)-bd_dom_sf"/>
</dbReference>
<comment type="similarity">
    <text evidence="6">Belongs to the PurH family.</text>
</comment>
<dbReference type="NCBIfam" id="TIGR01087">
    <property type="entry name" value="murD"/>
    <property type="match status" value="1"/>
</dbReference>
<dbReference type="Gene3D" id="3.40.140.20">
    <property type="match status" value="2"/>
</dbReference>
<dbReference type="GO" id="GO:0006189">
    <property type="term" value="P:'de novo' IMP biosynthetic process"/>
    <property type="evidence" value="ECO:0007669"/>
    <property type="project" value="TreeGrafter"/>
</dbReference>
<dbReference type="PANTHER" id="PTHR11692:SF0">
    <property type="entry name" value="BIFUNCTIONAL PURINE BIOSYNTHESIS PROTEIN ATIC"/>
    <property type="match status" value="1"/>
</dbReference>
<evidence type="ECO:0000256" key="16">
    <source>
        <dbReference type="ARBA" id="ARBA00023268"/>
    </source>
</evidence>
<keyword evidence="23" id="KW-1185">Reference proteome</keyword>
<dbReference type="AlphaFoldDB" id="A0A8S4QJ04"/>
<dbReference type="InterPro" id="IPR013221">
    <property type="entry name" value="Mur_ligase_cen"/>
</dbReference>
<dbReference type="InterPro" id="IPR016193">
    <property type="entry name" value="Cytidine_deaminase-like"/>
</dbReference>
<keyword evidence="15" id="KW-0067">ATP-binding</keyword>
<evidence type="ECO:0000256" key="11">
    <source>
        <dbReference type="ARBA" id="ARBA00022679"/>
    </source>
</evidence>
<dbReference type="CDD" id="cd01421">
    <property type="entry name" value="IMPCH"/>
    <property type="match status" value="1"/>
</dbReference>
<keyword evidence="10" id="KW-0436">Ligase</keyword>
<dbReference type="InterPro" id="IPR005762">
    <property type="entry name" value="MurD"/>
</dbReference>
<comment type="pathway">
    <text evidence="4">Purine metabolism; IMP biosynthesis via de novo pathway; IMP from 5-formamido-1-(5-phospho-D-ribosyl)imidazole-4-carboxamide: step 1/1.</text>
</comment>
<comment type="subunit">
    <text evidence="18">Homodimer. Associates with internalized INSR complexes on Golgi/endosomal membranes. Interacts with INSR; ATIC together with PRKAA2/AMPK2 and HACD3/PTPLAD1 is proposed to be part of a signaling network regulating INSR autophosphorylation and endocytosis.</text>
</comment>
<evidence type="ECO:0000256" key="10">
    <source>
        <dbReference type="ARBA" id="ARBA00022598"/>
    </source>
</evidence>
<name>A0A8S4QJ04_9NEOP</name>
<dbReference type="EC" id="2.1.2.3" evidence="7"/>
<dbReference type="OrthoDB" id="6017153at2759"/>
<dbReference type="SUPFAM" id="SSF53244">
    <property type="entry name" value="MurD-like peptide ligases, peptide-binding domain"/>
    <property type="match status" value="1"/>
</dbReference>
<dbReference type="PROSITE" id="PS01011">
    <property type="entry name" value="FOLYLPOLYGLU_SYNT_1"/>
    <property type="match status" value="1"/>
</dbReference>
<dbReference type="GO" id="GO:0005524">
    <property type="term" value="F:ATP binding"/>
    <property type="evidence" value="ECO:0007669"/>
    <property type="project" value="UniProtKB-KW"/>
</dbReference>
<dbReference type="InterPro" id="IPR036565">
    <property type="entry name" value="Mur-like_cat_sf"/>
</dbReference>
<dbReference type="InterPro" id="IPR002695">
    <property type="entry name" value="PurH-like"/>
</dbReference>
<dbReference type="Pfam" id="PF01808">
    <property type="entry name" value="AICARFT_IMPCHas"/>
    <property type="match status" value="1"/>
</dbReference>
<comment type="caution">
    <text evidence="22">The sequence shown here is derived from an EMBL/GenBank/DDBJ whole genome shotgun (WGS) entry which is preliminary data.</text>
</comment>
<comment type="pathway">
    <text evidence="5">Purine metabolism; IMP biosynthesis via de novo pathway; 5-formamido-1-(5-phospho-D-ribosyl)imidazole-4-carboxamide from 5-amino-1-(5-phospho-D-ribosyl)imidazole-4-carboxamide (10-formyl THF route): step 1/1.</text>
</comment>
<dbReference type="InterPro" id="IPR011607">
    <property type="entry name" value="MGS-like_dom"/>
</dbReference>
<evidence type="ECO:0000256" key="12">
    <source>
        <dbReference type="ARBA" id="ARBA00022741"/>
    </source>
</evidence>